<sequence length="93" mass="9904">MKTVTTILFFLMASIVVSLPAVQTRVKRQLYSTYGAAYPLSYGYSPYTFASYPYGGLGGIYNGGMYGGYGGYGLGGYGLGYGTGYSPYGIYGK</sequence>
<proteinExistence type="predicted"/>
<accession>A0A0N4XDW2</accession>
<evidence type="ECO:0000313" key="3">
    <source>
        <dbReference type="Proteomes" id="UP000271162"/>
    </source>
</evidence>
<dbReference type="Proteomes" id="UP000271162">
    <property type="component" value="Unassembled WGS sequence"/>
</dbReference>
<reference evidence="2 3" key="2">
    <citation type="submission" date="2018-11" db="EMBL/GenBank/DDBJ databases">
        <authorList>
            <consortium name="Pathogen Informatics"/>
        </authorList>
    </citation>
    <scope>NUCLEOTIDE SEQUENCE [LARGE SCALE GENOMIC DNA]</scope>
</reference>
<evidence type="ECO:0000256" key="1">
    <source>
        <dbReference type="SAM" id="SignalP"/>
    </source>
</evidence>
<reference evidence="4" key="1">
    <citation type="submission" date="2017-02" db="UniProtKB">
        <authorList>
            <consortium name="WormBaseParasite"/>
        </authorList>
    </citation>
    <scope>IDENTIFICATION</scope>
</reference>
<protein>
    <submittedName>
        <fullName evidence="4">Secreted salivary gland peptide</fullName>
    </submittedName>
</protein>
<feature type="chain" id="PRO_5043124544" evidence="1">
    <location>
        <begin position="19"/>
        <end position="93"/>
    </location>
</feature>
<dbReference type="AlphaFoldDB" id="A0A0N4XDW2"/>
<gene>
    <name evidence="2" type="ORF">NBR_LOCUS715</name>
</gene>
<name>A0A0N4XDW2_NIPBR</name>
<dbReference type="WBParaSite" id="NBR_0000071401-mRNA-1">
    <property type="protein sequence ID" value="NBR_0000071401-mRNA-1"/>
    <property type="gene ID" value="NBR_0000071401"/>
</dbReference>
<feature type="signal peptide" evidence="1">
    <location>
        <begin position="1"/>
        <end position="18"/>
    </location>
</feature>
<keyword evidence="1" id="KW-0732">Signal</keyword>
<keyword evidence="3" id="KW-1185">Reference proteome</keyword>
<organism evidence="4">
    <name type="scientific">Nippostrongylus brasiliensis</name>
    <name type="common">Rat hookworm</name>
    <dbReference type="NCBI Taxonomy" id="27835"/>
    <lineage>
        <taxon>Eukaryota</taxon>
        <taxon>Metazoa</taxon>
        <taxon>Ecdysozoa</taxon>
        <taxon>Nematoda</taxon>
        <taxon>Chromadorea</taxon>
        <taxon>Rhabditida</taxon>
        <taxon>Rhabditina</taxon>
        <taxon>Rhabditomorpha</taxon>
        <taxon>Strongyloidea</taxon>
        <taxon>Heligmosomidae</taxon>
        <taxon>Nippostrongylus</taxon>
    </lineage>
</organism>
<evidence type="ECO:0000313" key="4">
    <source>
        <dbReference type="WBParaSite" id="NBR_0000071401-mRNA-1"/>
    </source>
</evidence>
<dbReference type="OMA" id="TFASYPY"/>
<evidence type="ECO:0000313" key="2">
    <source>
        <dbReference type="EMBL" id="VDL63652.1"/>
    </source>
</evidence>
<dbReference type="EMBL" id="UYSL01000379">
    <property type="protein sequence ID" value="VDL63652.1"/>
    <property type="molecule type" value="Genomic_DNA"/>
</dbReference>